<dbReference type="Gene3D" id="3.30.365.10">
    <property type="entry name" value="Aldehyde oxidase/xanthine dehydrogenase, molybdopterin binding domain"/>
    <property type="match status" value="5"/>
</dbReference>
<sequence length="764" mass="82768">MALNRETSGGRWRIRPDGPAKVTGALTYLTDMSMSGMLHGRVLRSSHPYARIKSIDTSEAEALEGVHAVLTWRDVPGLNGYGIAVQDQPVLCRDYVRYVGDAVATVAADTPELADYALSLIEVDYDALAPVDDPEAALADGAPKLHPHGNVLHRAGYERGNIADGFEGCAHIVEETYITPRQMHAYMETEGGLFVPEPDGRLTVYAPTQHGLMDRLQLSRILDRPQASIRIVSSPIGGSFGGKDELNIQPYGALLALHTGRPVKIHNSRWESVRAGLKRHPMKIRMKTGIDADGRIMAHDVNIIADTGPYATLGAEVLNFAVEHVIGPYRYEHLYVSGVSVHTNNGMSGEFRGFGGNQAIFALEGQMDRLAYKAGIDPWEFRQRNRRRAEDPGPFGHPIAQTNGAEQVWRTLAESALYARRERLAYAASAPSSPPWIRKGIGAAFVMHGAGLGFGIPDPAGGRLRLAADGKIEALFGYEEFGQGLIATLELMLIEEFGFAPDDFRIVIGDTDRVPDSGSTTASRATSMMWQSLQRMRDPFRSALLKAAAAQLDRPAEELAIGEGGVREKSGEKRLLLAYQNLAAGSSEEIAVETNFIFPASDTKRIGAHLLYTYAAVAVEAEVNTLTGRVRVTDQFHAVAAGPVMNPQGYLGQIEGGSSMALGYALTEEAIMDEGRYVTRNFDTYLIPTIADSRGGFEVVPIEELPEGDPHGPRGVGEIGSVGLAPAIAEAVFQAVGTRISRLPIDPSELQKPTDALRKAVKDR</sequence>
<dbReference type="Pfam" id="PF01315">
    <property type="entry name" value="Ald_Xan_dh_C"/>
    <property type="match status" value="1"/>
</dbReference>
<reference evidence="2 3" key="1">
    <citation type="submission" date="2019-07" db="EMBL/GenBank/DDBJ databases">
        <title>Genomic Encyclopedia of Type Strains, Phase III (KMG-III): the genomes of soil and plant-associated and newly described type strains.</title>
        <authorList>
            <person name="Whitman W."/>
        </authorList>
    </citation>
    <scope>NUCLEOTIDE SEQUENCE [LARGE SCALE GENOMIC DNA]</scope>
    <source>
        <strain evidence="2 3">BL24</strain>
    </source>
</reference>
<comment type="caution">
    <text evidence="2">The sequence shown here is derived from an EMBL/GenBank/DDBJ whole genome shotgun (WGS) entry which is preliminary data.</text>
</comment>
<evidence type="ECO:0000259" key="1">
    <source>
        <dbReference type="SMART" id="SM01008"/>
    </source>
</evidence>
<dbReference type="InterPro" id="IPR037165">
    <property type="entry name" value="AldOxase/xan_DH_Mopterin-bd_sf"/>
</dbReference>
<protein>
    <submittedName>
        <fullName evidence="2">Xanthine dehydrogenase D subunit</fullName>
    </submittedName>
</protein>
<organism evidence="2 3">
    <name type="scientific">Paenibacillus methanolicus</name>
    <dbReference type="NCBI Taxonomy" id="582686"/>
    <lineage>
        <taxon>Bacteria</taxon>
        <taxon>Bacillati</taxon>
        <taxon>Bacillota</taxon>
        <taxon>Bacilli</taxon>
        <taxon>Bacillales</taxon>
        <taxon>Paenibacillaceae</taxon>
        <taxon>Paenibacillus</taxon>
    </lineage>
</organism>
<dbReference type="SUPFAM" id="SSF56003">
    <property type="entry name" value="Molybdenum cofactor-binding domain"/>
    <property type="match status" value="1"/>
</dbReference>
<dbReference type="GO" id="GO:0016491">
    <property type="term" value="F:oxidoreductase activity"/>
    <property type="evidence" value="ECO:0007669"/>
    <property type="project" value="InterPro"/>
</dbReference>
<evidence type="ECO:0000313" key="3">
    <source>
        <dbReference type="Proteomes" id="UP000323257"/>
    </source>
</evidence>
<feature type="domain" description="Aldehyde oxidase/xanthine dehydrogenase a/b hammerhead" evidence="1">
    <location>
        <begin position="23"/>
        <end position="129"/>
    </location>
</feature>
<dbReference type="AlphaFoldDB" id="A0A5S5CMH8"/>
<dbReference type="InterPro" id="IPR046867">
    <property type="entry name" value="AldOxase/xan_DH_MoCoBD2"/>
</dbReference>
<evidence type="ECO:0000313" key="2">
    <source>
        <dbReference type="EMBL" id="TYP79588.1"/>
    </source>
</evidence>
<dbReference type="GO" id="GO:0005506">
    <property type="term" value="F:iron ion binding"/>
    <property type="evidence" value="ECO:0007669"/>
    <property type="project" value="InterPro"/>
</dbReference>
<dbReference type="Gene3D" id="3.90.1170.50">
    <property type="entry name" value="Aldehyde oxidase/xanthine dehydrogenase, a/b hammerhead"/>
    <property type="match status" value="1"/>
</dbReference>
<dbReference type="InterPro" id="IPR008274">
    <property type="entry name" value="AldOxase/xan_DH_MoCoBD1"/>
</dbReference>
<dbReference type="Proteomes" id="UP000323257">
    <property type="component" value="Unassembled WGS sequence"/>
</dbReference>
<dbReference type="Pfam" id="PF02738">
    <property type="entry name" value="MoCoBD_1"/>
    <property type="match status" value="1"/>
</dbReference>
<dbReference type="SMART" id="SM01008">
    <property type="entry name" value="Ald_Xan_dh_C"/>
    <property type="match status" value="1"/>
</dbReference>
<dbReference type="OrthoDB" id="9759099at2"/>
<dbReference type="RefSeq" id="WP_148927633.1">
    <property type="nucleotide sequence ID" value="NZ_VNHS01000001.1"/>
</dbReference>
<proteinExistence type="predicted"/>
<dbReference type="NCBIfam" id="TIGR03196">
    <property type="entry name" value="pucD"/>
    <property type="match status" value="1"/>
</dbReference>
<dbReference type="PANTHER" id="PTHR11908">
    <property type="entry name" value="XANTHINE DEHYDROGENASE"/>
    <property type="match status" value="1"/>
</dbReference>
<dbReference type="EMBL" id="VNHS01000001">
    <property type="protein sequence ID" value="TYP79588.1"/>
    <property type="molecule type" value="Genomic_DNA"/>
</dbReference>
<gene>
    <name evidence="2" type="ORF">BCM02_101708</name>
</gene>
<dbReference type="PANTHER" id="PTHR11908:SF157">
    <property type="entry name" value="XANTHINE DEHYDROGENASE SUBUNIT D-RELATED"/>
    <property type="match status" value="1"/>
</dbReference>
<accession>A0A5S5CMH8</accession>
<dbReference type="SUPFAM" id="SSF54665">
    <property type="entry name" value="CO dehydrogenase molybdoprotein N-domain-like"/>
    <property type="match status" value="1"/>
</dbReference>
<dbReference type="InterPro" id="IPR017609">
    <property type="entry name" value="Xanthine_dehydrogenase_dsu"/>
</dbReference>
<dbReference type="InterPro" id="IPR016208">
    <property type="entry name" value="Ald_Oxase/xanthine_DH-like"/>
</dbReference>
<dbReference type="Pfam" id="PF20256">
    <property type="entry name" value="MoCoBD_2"/>
    <property type="match status" value="1"/>
</dbReference>
<keyword evidence="3" id="KW-1185">Reference proteome</keyword>
<dbReference type="InterPro" id="IPR036856">
    <property type="entry name" value="Ald_Oxase/Xan_DH_a/b_sf"/>
</dbReference>
<dbReference type="InterPro" id="IPR000674">
    <property type="entry name" value="Ald_Oxase/Xan_DH_a/b"/>
</dbReference>
<name>A0A5S5CMH8_9BACL</name>